<organism evidence="2 3">
    <name type="scientific">Symmachiella dynata</name>
    <dbReference type="NCBI Taxonomy" id="2527995"/>
    <lineage>
        <taxon>Bacteria</taxon>
        <taxon>Pseudomonadati</taxon>
        <taxon>Planctomycetota</taxon>
        <taxon>Planctomycetia</taxon>
        <taxon>Planctomycetales</taxon>
        <taxon>Planctomycetaceae</taxon>
        <taxon>Symmachiella</taxon>
    </lineage>
</organism>
<feature type="domain" description="Putative DNA-binding" evidence="1">
    <location>
        <begin position="44"/>
        <end position="121"/>
    </location>
</feature>
<dbReference type="InterPro" id="IPR018640">
    <property type="entry name" value="DUF2063"/>
</dbReference>
<dbReference type="EMBL" id="CP036276">
    <property type="protein sequence ID" value="QDU45462.1"/>
    <property type="molecule type" value="Genomic_DNA"/>
</dbReference>
<sequence>MTAPQYDLATIQRWMQSVISYPGGVTAGVETSAAQEQIAITAAEIEQVVNRSEKLDAVHRMEVYSGAYFARLLECMRGEFPVTQATVGEELFDQFVVGYLNTYPSRSYSLGHLGENFANYLAETSPRDEGQITQWAEFVIDLARLEWAFNEVFDGPGAEADPKLSPEQLREVPAAQWPDAKLAVVPSLRLMQFSHPVSQFFTAKRRDATTPIPDPQASFLAISRREYIVRRFDLNRAQFELLQCIVAGETVGDAIAQAAEFYEDDVQQFAADLGDWFRQWAAEQFFLRVELP</sequence>
<keyword evidence="3" id="KW-1185">Reference proteome</keyword>
<evidence type="ECO:0000259" key="1">
    <source>
        <dbReference type="Pfam" id="PF09836"/>
    </source>
</evidence>
<name>A0A517ZSI8_9PLAN</name>
<reference evidence="2 3" key="1">
    <citation type="submission" date="2019-02" db="EMBL/GenBank/DDBJ databases">
        <title>Deep-cultivation of Planctomycetes and their phenomic and genomic characterization uncovers novel biology.</title>
        <authorList>
            <person name="Wiegand S."/>
            <person name="Jogler M."/>
            <person name="Boedeker C."/>
            <person name="Pinto D."/>
            <person name="Vollmers J."/>
            <person name="Rivas-Marin E."/>
            <person name="Kohn T."/>
            <person name="Peeters S.H."/>
            <person name="Heuer A."/>
            <person name="Rast P."/>
            <person name="Oberbeckmann S."/>
            <person name="Bunk B."/>
            <person name="Jeske O."/>
            <person name="Meyerdierks A."/>
            <person name="Storesund J.E."/>
            <person name="Kallscheuer N."/>
            <person name="Luecker S."/>
            <person name="Lage O.M."/>
            <person name="Pohl T."/>
            <person name="Merkel B.J."/>
            <person name="Hornburger P."/>
            <person name="Mueller R.-W."/>
            <person name="Bruemmer F."/>
            <person name="Labrenz M."/>
            <person name="Spormann A.M."/>
            <person name="Op den Camp H."/>
            <person name="Overmann J."/>
            <person name="Amann R."/>
            <person name="Jetten M.S.M."/>
            <person name="Mascher T."/>
            <person name="Medema M.H."/>
            <person name="Devos D.P."/>
            <person name="Kaster A.-K."/>
            <person name="Ovreas L."/>
            <person name="Rohde M."/>
            <person name="Galperin M.Y."/>
            <person name="Jogler C."/>
        </authorList>
    </citation>
    <scope>NUCLEOTIDE SEQUENCE [LARGE SCALE GENOMIC DNA]</scope>
    <source>
        <strain evidence="2 3">Mal52</strain>
    </source>
</reference>
<evidence type="ECO:0000313" key="3">
    <source>
        <dbReference type="Proteomes" id="UP000319383"/>
    </source>
</evidence>
<dbReference type="AlphaFoldDB" id="A0A517ZSI8"/>
<accession>A0A517ZSI8</accession>
<dbReference type="InterPro" id="IPR044922">
    <property type="entry name" value="DUF2063_N_sf"/>
</dbReference>
<gene>
    <name evidence="2" type="ORF">Mal52_39560</name>
</gene>
<proteinExistence type="predicted"/>
<dbReference type="KEGG" id="sdyn:Mal52_39560"/>
<dbReference type="Proteomes" id="UP000319383">
    <property type="component" value="Chromosome"/>
</dbReference>
<protein>
    <recommendedName>
        <fullName evidence="1">Putative DNA-binding domain-containing protein</fullName>
    </recommendedName>
</protein>
<dbReference type="Gene3D" id="1.10.150.690">
    <property type="entry name" value="DUF2063"/>
    <property type="match status" value="1"/>
</dbReference>
<dbReference type="RefSeq" id="WP_145377881.1">
    <property type="nucleotide sequence ID" value="NZ_CP036276.1"/>
</dbReference>
<dbReference type="Pfam" id="PF09836">
    <property type="entry name" value="DUF2063"/>
    <property type="match status" value="1"/>
</dbReference>
<evidence type="ECO:0000313" key="2">
    <source>
        <dbReference type="EMBL" id="QDU45462.1"/>
    </source>
</evidence>